<dbReference type="Proteomes" id="UP000313359">
    <property type="component" value="Unassembled WGS sequence"/>
</dbReference>
<dbReference type="AlphaFoldDB" id="A0A5C2SH98"/>
<name>A0A5C2SH98_9APHY</name>
<dbReference type="EMBL" id="ML122257">
    <property type="protein sequence ID" value="RPD63195.1"/>
    <property type="molecule type" value="Genomic_DNA"/>
</dbReference>
<organism evidence="1 2">
    <name type="scientific">Lentinus tigrinus ALCF2SS1-6</name>
    <dbReference type="NCBI Taxonomy" id="1328759"/>
    <lineage>
        <taxon>Eukaryota</taxon>
        <taxon>Fungi</taxon>
        <taxon>Dikarya</taxon>
        <taxon>Basidiomycota</taxon>
        <taxon>Agaricomycotina</taxon>
        <taxon>Agaricomycetes</taxon>
        <taxon>Polyporales</taxon>
        <taxon>Polyporaceae</taxon>
        <taxon>Lentinus</taxon>
    </lineage>
</organism>
<keyword evidence="2" id="KW-1185">Reference proteome</keyword>
<evidence type="ECO:0000313" key="1">
    <source>
        <dbReference type="EMBL" id="RPD63195.1"/>
    </source>
</evidence>
<evidence type="ECO:0000313" key="2">
    <source>
        <dbReference type="Proteomes" id="UP000313359"/>
    </source>
</evidence>
<reference evidence="1" key="1">
    <citation type="journal article" date="2018" name="Genome Biol. Evol.">
        <title>Genomics and development of Lentinus tigrinus, a white-rot wood-decaying mushroom with dimorphic fruiting bodies.</title>
        <authorList>
            <person name="Wu B."/>
            <person name="Xu Z."/>
            <person name="Knudson A."/>
            <person name="Carlson A."/>
            <person name="Chen N."/>
            <person name="Kovaka S."/>
            <person name="LaButti K."/>
            <person name="Lipzen A."/>
            <person name="Pennachio C."/>
            <person name="Riley R."/>
            <person name="Schakwitz W."/>
            <person name="Umezawa K."/>
            <person name="Ohm R.A."/>
            <person name="Grigoriev I.V."/>
            <person name="Nagy L.G."/>
            <person name="Gibbons J."/>
            <person name="Hibbett D."/>
        </authorList>
    </citation>
    <scope>NUCLEOTIDE SEQUENCE [LARGE SCALE GENOMIC DNA]</scope>
    <source>
        <strain evidence="1">ALCF2SS1-6</strain>
    </source>
</reference>
<sequence length="189" mass="20624">MLRTIAGIAVHTGERTAYSPDSGSLAVCSYDRPHLSTAPRGRLTQVCTVPLHATVTTSKKMVSTILPDIDFVFAQSITTLQFVRRGYGSSSHGHTQVGLELPVNQLLPIMFAQTFRWGFDRAPSSRTLCGRTSDPLDCTGEWAVLPRSSADAKGSATLYTLTVDTSRQQERLGHEDCRLTILPRLSACD</sequence>
<gene>
    <name evidence="1" type="ORF">L227DRAFT_417240</name>
</gene>
<accession>A0A5C2SH98</accession>
<protein>
    <submittedName>
        <fullName evidence="1">Uncharacterized protein</fullName>
    </submittedName>
</protein>
<proteinExistence type="predicted"/>